<comment type="subcellular location">
    <subcellularLocation>
        <location evidence="1">Membrane</location>
        <topology evidence="1">Multi-pass membrane protein</topology>
    </subcellularLocation>
</comment>
<dbReference type="PANTHER" id="PTHR23511:SF5">
    <property type="entry name" value="MAJOR FACILITATOR-TYPE TRANSPORTER HXNZ-RELATED"/>
    <property type="match status" value="1"/>
</dbReference>
<evidence type="ECO:0000313" key="8">
    <source>
        <dbReference type="EMBL" id="KAG0560047.1"/>
    </source>
</evidence>
<evidence type="ECO:0000259" key="7">
    <source>
        <dbReference type="PROSITE" id="PS50850"/>
    </source>
</evidence>
<feature type="transmembrane region" description="Helical" evidence="6">
    <location>
        <begin position="153"/>
        <end position="172"/>
    </location>
</feature>
<gene>
    <name evidence="8" type="ORF">KC19_10G150300</name>
</gene>
<feature type="transmembrane region" description="Helical" evidence="6">
    <location>
        <begin position="492"/>
        <end position="510"/>
    </location>
</feature>
<sequence length="645" mass="69254">MKGGLMSPTYCFTQPNRVNTIPLSEWSPVYFSKSSSSFLISVQFSTRKHAGSGSHRRISRPGSILKSFSQKLGKTHSLLQTDGTILRRRCLGRLGRDLFKQGPPCSSERPVSNELPVAITSGTQMEESDSGGNETFTVEEAIKQAGFGAYQGWLLAYAGMSWTAEAMEMMLLSFVGPAVQSEWGLTGREESLIASVVFGGMMIGAYSWGVLSDAKGRRFGFFATAVLTFVAGLLSATAPNYLTLMVLRGLVGVGLGGGPVVSAWFMEFVPSANRGLWMVIISLFWTLGSIVEALLAWAVMPTLGWRWLLGLSSVPLAILLLFYSVVPESPRYLAAKGETEKAFKILQQMAKVNGRPLPQGRLVQIKPLLGDPDDKGSSSVGNVEMGDIVRTRAPDEVRLLENSSNNGNMVVAKKTNTSGLDQVFSNFTSLLSPPLLSSTLLLWSVFFANAFTYYGLVLLTSQLSGGDPNCRPEAAANIISAASDSDQLYRNVFVSSIGEVPGLAVAAYIVDRWGRKRSMAALFSLCGVFLLPLVHVQSANLTTFLLFGARACIMGAFTVLYIYAPEVYPTNNRSTGLGIANAIARVGGLVCPLVAVDLVRSCQQGLAVSLFSAVPVAAAVAVMFFPVETQGRPLSDVVEDSSVSK</sequence>
<evidence type="ECO:0000256" key="3">
    <source>
        <dbReference type="ARBA" id="ARBA00022692"/>
    </source>
</evidence>
<feature type="domain" description="Major facilitator superfamily (MFS) profile" evidence="7">
    <location>
        <begin position="154"/>
        <end position="630"/>
    </location>
</feature>
<dbReference type="Gene3D" id="1.20.1250.20">
    <property type="entry name" value="MFS general substrate transporter like domains"/>
    <property type="match status" value="1"/>
</dbReference>
<keyword evidence="4 6" id="KW-1133">Transmembrane helix</keyword>
<evidence type="ECO:0000256" key="1">
    <source>
        <dbReference type="ARBA" id="ARBA00004141"/>
    </source>
</evidence>
<accession>A0A8T0GN81</accession>
<dbReference type="InterPro" id="IPR005829">
    <property type="entry name" value="Sugar_transporter_CS"/>
</dbReference>
<dbReference type="EMBL" id="CM026431">
    <property type="protein sequence ID" value="KAG0560047.1"/>
    <property type="molecule type" value="Genomic_DNA"/>
</dbReference>
<dbReference type="Proteomes" id="UP000822688">
    <property type="component" value="Chromosome 10"/>
</dbReference>
<dbReference type="InterPro" id="IPR011701">
    <property type="entry name" value="MFS"/>
</dbReference>
<dbReference type="InterPro" id="IPR005828">
    <property type="entry name" value="MFS_sugar_transport-like"/>
</dbReference>
<dbReference type="GO" id="GO:0016020">
    <property type="term" value="C:membrane"/>
    <property type="evidence" value="ECO:0007669"/>
    <property type="project" value="UniProtKB-SubCell"/>
</dbReference>
<dbReference type="Pfam" id="PF00083">
    <property type="entry name" value="Sugar_tr"/>
    <property type="match status" value="1"/>
</dbReference>
<feature type="transmembrane region" description="Helical" evidence="6">
    <location>
        <begin position="277"/>
        <end position="299"/>
    </location>
</feature>
<dbReference type="Pfam" id="PF07690">
    <property type="entry name" value="MFS_1"/>
    <property type="match status" value="1"/>
</dbReference>
<feature type="transmembrane region" description="Helical" evidence="6">
    <location>
        <begin position="244"/>
        <end position="265"/>
    </location>
</feature>
<protein>
    <recommendedName>
        <fullName evidence="7">Major facilitator superfamily (MFS) profile domain-containing protein</fullName>
    </recommendedName>
</protein>
<evidence type="ECO:0000256" key="6">
    <source>
        <dbReference type="SAM" id="Phobius"/>
    </source>
</evidence>
<feature type="transmembrane region" description="Helical" evidence="6">
    <location>
        <begin position="544"/>
        <end position="564"/>
    </location>
</feature>
<dbReference type="AlphaFoldDB" id="A0A8T0GN81"/>
<dbReference type="PROSITE" id="PS00216">
    <property type="entry name" value="SUGAR_TRANSPORT_1"/>
    <property type="match status" value="1"/>
</dbReference>
<dbReference type="InterPro" id="IPR020846">
    <property type="entry name" value="MFS_dom"/>
</dbReference>
<keyword evidence="3 6" id="KW-0812">Transmembrane</keyword>
<evidence type="ECO:0000256" key="5">
    <source>
        <dbReference type="ARBA" id="ARBA00023136"/>
    </source>
</evidence>
<dbReference type="PROSITE" id="PS50850">
    <property type="entry name" value="MFS"/>
    <property type="match status" value="1"/>
</dbReference>
<name>A0A8T0GN81_CERPU</name>
<evidence type="ECO:0000256" key="4">
    <source>
        <dbReference type="ARBA" id="ARBA00022989"/>
    </source>
</evidence>
<proteinExistence type="predicted"/>
<feature type="transmembrane region" description="Helical" evidence="6">
    <location>
        <begin position="305"/>
        <end position="326"/>
    </location>
</feature>
<dbReference type="SUPFAM" id="SSF103473">
    <property type="entry name" value="MFS general substrate transporter"/>
    <property type="match status" value="1"/>
</dbReference>
<dbReference type="GO" id="GO:0022857">
    <property type="term" value="F:transmembrane transporter activity"/>
    <property type="evidence" value="ECO:0007669"/>
    <property type="project" value="InterPro"/>
</dbReference>
<feature type="transmembrane region" description="Helical" evidence="6">
    <location>
        <begin position="219"/>
        <end position="238"/>
    </location>
</feature>
<feature type="transmembrane region" description="Helical" evidence="6">
    <location>
        <begin position="605"/>
        <end position="625"/>
    </location>
</feature>
<keyword evidence="9" id="KW-1185">Reference proteome</keyword>
<reference evidence="8" key="1">
    <citation type="submission" date="2020-06" db="EMBL/GenBank/DDBJ databases">
        <title>WGS assembly of Ceratodon purpureus strain R40.</title>
        <authorList>
            <person name="Carey S.B."/>
            <person name="Jenkins J."/>
            <person name="Shu S."/>
            <person name="Lovell J.T."/>
            <person name="Sreedasyam A."/>
            <person name="Maumus F."/>
            <person name="Tiley G.P."/>
            <person name="Fernandez-Pozo N."/>
            <person name="Barry K."/>
            <person name="Chen C."/>
            <person name="Wang M."/>
            <person name="Lipzen A."/>
            <person name="Daum C."/>
            <person name="Saski C.A."/>
            <person name="Payton A.C."/>
            <person name="Mcbreen J.C."/>
            <person name="Conrad R.E."/>
            <person name="Kollar L.M."/>
            <person name="Olsson S."/>
            <person name="Huttunen S."/>
            <person name="Landis J.B."/>
            <person name="Wickett N.J."/>
            <person name="Johnson M.G."/>
            <person name="Rensing S.A."/>
            <person name="Grimwood J."/>
            <person name="Schmutz J."/>
            <person name="Mcdaniel S.F."/>
        </authorList>
    </citation>
    <scope>NUCLEOTIDE SEQUENCE</scope>
    <source>
        <strain evidence="8">R40</strain>
    </source>
</reference>
<keyword evidence="2" id="KW-0813">Transport</keyword>
<feature type="transmembrane region" description="Helical" evidence="6">
    <location>
        <begin position="192"/>
        <end position="212"/>
    </location>
</feature>
<dbReference type="PANTHER" id="PTHR23511">
    <property type="entry name" value="SYNAPTIC VESICLE GLYCOPROTEIN 2"/>
    <property type="match status" value="1"/>
</dbReference>
<keyword evidence="5 6" id="KW-0472">Membrane</keyword>
<comment type="caution">
    <text evidence="8">The sequence shown here is derived from an EMBL/GenBank/DDBJ whole genome shotgun (WGS) entry which is preliminary data.</text>
</comment>
<feature type="transmembrane region" description="Helical" evidence="6">
    <location>
        <begin position="440"/>
        <end position="459"/>
    </location>
</feature>
<evidence type="ECO:0000313" key="9">
    <source>
        <dbReference type="Proteomes" id="UP000822688"/>
    </source>
</evidence>
<evidence type="ECO:0000256" key="2">
    <source>
        <dbReference type="ARBA" id="ARBA00022448"/>
    </source>
</evidence>
<feature type="transmembrane region" description="Helical" evidence="6">
    <location>
        <begin position="519"/>
        <end position="538"/>
    </location>
</feature>
<dbReference type="InterPro" id="IPR036259">
    <property type="entry name" value="MFS_trans_sf"/>
</dbReference>
<organism evidence="8 9">
    <name type="scientific">Ceratodon purpureus</name>
    <name type="common">Fire moss</name>
    <name type="synonym">Dicranum purpureum</name>
    <dbReference type="NCBI Taxonomy" id="3225"/>
    <lineage>
        <taxon>Eukaryota</taxon>
        <taxon>Viridiplantae</taxon>
        <taxon>Streptophyta</taxon>
        <taxon>Embryophyta</taxon>
        <taxon>Bryophyta</taxon>
        <taxon>Bryophytina</taxon>
        <taxon>Bryopsida</taxon>
        <taxon>Dicranidae</taxon>
        <taxon>Pseudoditrichales</taxon>
        <taxon>Ditrichaceae</taxon>
        <taxon>Ceratodon</taxon>
    </lineage>
</organism>